<dbReference type="AlphaFoldDB" id="A0A9N9VTE6"/>
<dbReference type="InterPro" id="IPR011032">
    <property type="entry name" value="GroES-like_sf"/>
</dbReference>
<dbReference type="PANTHER" id="PTHR45348:SF2">
    <property type="entry name" value="ZINC-TYPE ALCOHOL DEHYDROGENASE-LIKE PROTEIN C2E1P3.01"/>
    <property type="match status" value="1"/>
</dbReference>
<keyword evidence="2" id="KW-0560">Oxidoreductase</keyword>
<dbReference type="SUPFAM" id="SSF51735">
    <property type="entry name" value="NAD(P)-binding Rossmann-fold domains"/>
    <property type="match status" value="1"/>
</dbReference>
<dbReference type="Pfam" id="PF00107">
    <property type="entry name" value="ADH_zinc_N"/>
    <property type="match status" value="1"/>
</dbReference>
<keyword evidence="5" id="KW-1185">Reference proteome</keyword>
<feature type="domain" description="Enoyl reductase (ER)" evidence="3">
    <location>
        <begin position="13"/>
        <end position="365"/>
    </location>
</feature>
<evidence type="ECO:0000256" key="2">
    <source>
        <dbReference type="ARBA" id="ARBA00023002"/>
    </source>
</evidence>
<dbReference type="InterPro" id="IPR013149">
    <property type="entry name" value="ADH-like_C"/>
</dbReference>
<dbReference type="EMBL" id="CABFNQ020000750">
    <property type="protein sequence ID" value="CAH0034765.1"/>
    <property type="molecule type" value="Genomic_DNA"/>
</dbReference>
<dbReference type="Gene3D" id="3.90.180.10">
    <property type="entry name" value="Medium-chain alcohol dehydrogenases, catalytic domain"/>
    <property type="match status" value="1"/>
</dbReference>
<evidence type="ECO:0000313" key="4">
    <source>
        <dbReference type="EMBL" id="CAH0034765.1"/>
    </source>
</evidence>
<dbReference type="Gene3D" id="3.40.50.720">
    <property type="entry name" value="NAD(P)-binding Rossmann-like Domain"/>
    <property type="match status" value="1"/>
</dbReference>
<dbReference type="InterPro" id="IPR020843">
    <property type="entry name" value="ER"/>
</dbReference>
<comment type="caution">
    <text evidence="4">The sequence shown here is derived from an EMBL/GenBank/DDBJ whole genome shotgun (WGS) entry which is preliminary data.</text>
</comment>
<dbReference type="PANTHER" id="PTHR45348">
    <property type="entry name" value="HYPOTHETICAL OXIDOREDUCTASE (EUROFUNG)"/>
    <property type="match status" value="1"/>
</dbReference>
<name>A0A9N9VTE6_9HYPO</name>
<comment type="similarity">
    <text evidence="1">Belongs to the zinc-containing alcohol dehydrogenase family.</text>
</comment>
<accession>A0A9N9VTE6</accession>
<dbReference type="Pfam" id="PF08240">
    <property type="entry name" value="ADH_N"/>
    <property type="match status" value="1"/>
</dbReference>
<reference evidence="4" key="1">
    <citation type="submission" date="2021-10" db="EMBL/GenBank/DDBJ databases">
        <authorList>
            <person name="Piombo E."/>
        </authorList>
    </citation>
    <scope>NUCLEOTIDE SEQUENCE</scope>
</reference>
<dbReference type="InterPro" id="IPR036291">
    <property type="entry name" value="NAD(P)-bd_dom_sf"/>
</dbReference>
<evidence type="ECO:0000256" key="1">
    <source>
        <dbReference type="ARBA" id="ARBA00008072"/>
    </source>
</evidence>
<sequence>MAATAKAIVVAPDAETIIIADAPILQLRDEYMVVKVHSVALNPADWKRVVWDNLDPGTKIGCDYSGVVEKVGANVSNFKQGDRVAGFVHGGDQTNHNNGAFGDYIEVKAALQIKIPDSLTFGQAATLGVGIVTCVSDYQRHSAEAFINISLQGQGLYQSLKLPLPGSPAKESFPILVYGGSTATGVLGIQYAKASGLTVITTASPSNFEYLKSLGADAVFDYRSPTCGADIRAFTKNKLKYAWDLSNGELICTAALTDAEPSVYGVTNMPQTEISTLNPKVTGPLMTTAYDATGEDSMLMGQKVPGKKDGLQFASMFFELTRKLLEDGVVVPIKPTVNSTGSGLEGVIKGFEVLKAGKISATKLVYTL</sequence>
<protein>
    <recommendedName>
        <fullName evidence="3">Enoyl reductase (ER) domain-containing protein</fullName>
    </recommendedName>
</protein>
<dbReference type="SUPFAM" id="SSF50129">
    <property type="entry name" value="GroES-like"/>
    <property type="match status" value="1"/>
</dbReference>
<dbReference type="GO" id="GO:0016651">
    <property type="term" value="F:oxidoreductase activity, acting on NAD(P)H"/>
    <property type="evidence" value="ECO:0007669"/>
    <property type="project" value="InterPro"/>
</dbReference>
<evidence type="ECO:0000313" key="5">
    <source>
        <dbReference type="Proteomes" id="UP000696573"/>
    </source>
</evidence>
<gene>
    <name evidence="4" type="ORF">CRHIZ90672A_00009424</name>
</gene>
<dbReference type="OrthoDB" id="48317at2759"/>
<dbReference type="Proteomes" id="UP000696573">
    <property type="component" value="Unassembled WGS sequence"/>
</dbReference>
<dbReference type="SMART" id="SM00829">
    <property type="entry name" value="PKS_ER"/>
    <property type="match status" value="1"/>
</dbReference>
<proteinExistence type="inferred from homology"/>
<dbReference type="InterPro" id="IPR047122">
    <property type="entry name" value="Trans-enoyl_RdTase-like"/>
</dbReference>
<evidence type="ECO:0000259" key="3">
    <source>
        <dbReference type="SMART" id="SM00829"/>
    </source>
</evidence>
<dbReference type="CDD" id="cd08249">
    <property type="entry name" value="enoyl_reductase_like"/>
    <property type="match status" value="1"/>
</dbReference>
<dbReference type="InterPro" id="IPR013154">
    <property type="entry name" value="ADH-like_N"/>
</dbReference>
<organism evidence="4 5">
    <name type="scientific">Clonostachys rhizophaga</name>
    <dbReference type="NCBI Taxonomy" id="160324"/>
    <lineage>
        <taxon>Eukaryota</taxon>
        <taxon>Fungi</taxon>
        <taxon>Dikarya</taxon>
        <taxon>Ascomycota</taxon>
        <taxon>Pezizomycotina</taxon>
        <taxon>Sordariomycetes</taxon>
        <taxon>Hypocreomycetidae</taxon>
        <taxon>Hypocreales</taxon>
        <taxon>Bionectriaceae</taxon>
        <taxon>Clonostachys</taxon>
    </lineage>
</organism>